<organism evidence="9 10">
    <name type="scientific">Arcanobacterium wilhelmae</name>
    <dbReference type="NCBI Taxonomy" id="1803177"/>
    <lineage>
        <taxon>Bacteria</taxon>
        <taxon>Bacillati</taxon>
        <taxon>Actinomycetota</taxon>
        <taxon>Actinomycetes</taxon>
        <taxon>Actinomycetales</taxon>
        <taxon>Actinomycetaceae</taxon>
        <taxon>Arcanobacterium</taxon>
    </lineage>
</organism>
<evidence type="ECO:0000256" key="1">
    <source>
        <dbReference type="ARBA" id="ARBA00001286"/>
    </source>
</evidence>
<evidence type="ECO:0000256" key="7">
    <source>
        <dbReference type="SAM" id="MobiDB-lite"/>
    </source>
</evidence>
<keyword evidence="3" id="KW-0808">Transferase</keyword>
<feature type="compositionally biased region" description="Low complexity" evidence="7">
    <location>
        <begin position="52"/>
        <end position="66"/>
    </location>
</feature>
<name>A0ABT9NCB8_9ACTO</name>
<keyword evidence="4" id="KW-0227">DNA damage</keyword>
<dbReference type="NCBIfam" id="TIGR00589">
    <property type="entry name" value="ogt"/>
    <property type="match status" value="1"/>
</dbReference>
<sequence>MSILYVPLRAVGEWVLQVTTEPGGVVGAEFLRPFGPLATPDASAEFSGEEATTMSSVDFDSSSTNSHASPLASVSTESPSVPHKSAYEKDLDRHSGSWVYVEAAHGGGSGAFVSVDELRGINRVATEAVLAWEAGDFAAASEVPVVGKRTEFQAKFVRTLREIPAGELVTYSSLAELMGHPRAARTVATCCSHNPVPFFVPCHRVIPMAVENSLMRGVWPSDFGKFMGKPALKTALVEKEFGR</sequence>
<feature type="region of interest" description="Disordered" evidence="7">
    <location>
        <begin position="41"/>
        <end position="89"/>
    </location>
</feature>
<dbReference type="GO" id="GO:0008168">
    <property type="term" value="F:methyltransferase activity"/>
    <property type="evidence" value="ECO:0007669"/>
    <property type="project" value="UniProtKB-KW"/>
</dbReference>
<keyword evidence="5" id="KW-0234">DNA repair</keyword>
<evidence type="ECO:0000256" key="5">
    <source>
        <dbReference type="ARBA" id="ARBA00023204"/>
    </source>
</evidence>
<evidence type="ECO:0000256" key="4">
    <source>
        <dbReference type="ARBA" id="ARBA00022763"/>
    </source>
</evidence>
<dbReference type="InterPro" id="IPR014048">
    <property type="entry name" value="MethylDNA_cys_MeTrfase_DNA-bd"/>
</dbReference>
<evidence type="ECO:0000256" key="3">
    <source>
        <dbReference type="ARBA" id="ARBA00022679"/>
    </source>
</evidence>
<evidence type="ECO:0000259" key="8">
    <source>
        <dbReference type="Pfam" id="PF01035"/>
    </source>
</evidence>
<evidence type="ECO:0000313" key="9">
    <source>
        <dbReference type="EMBL" id="MDP9800856.1"/>
    </source>
</evidence>
<dbReference type="SUPFAM" id="SSF46767">
    <property type="entry name" value="Methylated DNA-protein cysteine methyltransferase, C-terminal domain"/>
    <property type="match status" value="1"/>
</dbReference>
<accession>A0ABT9NCB8</accession>
<dbReference type="Gene3D" id="1.10.10.10">
    <property type="entry name" value="Winged helix-like DNA-binding domain superfamily/Winged helix DNA-binding domain"/>
    <property type="match status" value="1"/>
</dbReference>
<evidence type="ECO:0000256" key="6">
    <source>
        <dbReference type="ARBA" id="ARBA00049348"/>
    </source>
</evidence>
<evidence type="ECO:0000256" key="2">
    <source>
        <dbReference type="ARBA" id="ARBA00022603"/>
    </source>
</evidence>
<dbReference type="Pfam" id="PF01035">
    <property type="entry name" value="DNA_binding_1"/>
    <property type="match status" value="1"/>
</dbReference>
<reference evidence="9 10" key="1">
    <citation type="submission" date="2023-07" db="EMBL/GenBank/DDBJ databases">
        <title>Sequencing the genomes of 1000 actinobacteria strains.</title>
        <authorList>
            <person name="Klenk H.-P."/>
        </authorList>
    </citation>
    <scope>NUCLEOTIDE SEQUENCE [LARGE SCALE GENOMIC DNA]</scope>
    <source>
        <strain evidence="9 10">DSM 102162</strain>
    </source>
</reference>
<comment type="caution">
    <text evidence="9">The sequence shown here is derived from an EMBL/GenBank/DDBJ whole genome shotgun (WGS) entry which is preliminary data.</text>
</comment>
<dbReference type="GO" id="GO:0032259">
    <property type="term" value="P:methylation"/>
    <property type="evidence" value="ECO:0007669"/>
    <property type="project" value="UniProtKB-KW"/>
</dbReference>
<dbReference type="InterPro" id="IPR001497">
    <property type="entry name" value="MethylDNA_cys_MeTrfase_AS"/>
</dbReference>
<gene>
    <name evidence="9" type="ORF">J2S49_000932</name>
</gene>
<keyword evidence="10" id="KW-1185">Reference proteome</keyword>
<dbReference type="PROSITE" id="PS00374">
    <property type="entry name" value="MGMT"/>
    <property type="match status" value="1"/>
</dbReference>
<dbReference type="PANTHER" id="PTHR10815:SF13">
    <property type="entry name" value="METHYLATED-DNA--PROTEIN-CYSTEINE METHYLTRANSFERASE"/>
    <property type="match status" value="1"/>
</dbReference>
<dbReference type="InterPro" id="IPR036388">
    <property type="entry name" value="WH-like_DNA-bd_sf"/>
</dbReference>
<dbReference type="PANTHER" id="PTHR10815">
    <property type="entry name" value="METHYLATED-DNA--PROTEIN-CYSTEINE METHYLTRANSFERASE"/>
    <property type="match status" value="1"/>
</dbReference>
<dbReference type="EMBL" id="JAUSQW010000001">
    <property type="protein sequence ID" value="MDP9800856.1"/>
    <property type="molecule type" value="Genomic_DNA"/>
</dbReference>
<feature type="domain" description="Methylated-DNA-[protein]-cysteine S-methyltransferase DNA binding" evidence="8">
    <location>
        <begin position="151"/>
        <end position="207"/>
    </location>
</feature>
<dbReference type="InterPro" id="IPR036217">
    <property type="entry name" value="MethylDNA_cys_MeTrfase_DNAb"/>
</dbReference>
<dbReference type="Proteomes" id="UP001235966">
    <property type="component" value="Unassembled WGS sequence"/>
</dbReference>
<dbReference type="CDD" id="cd06445">
    <property type="entry name" value="ATase"/>
    <property type="match status" value="1"/>
</dbReference>
<keyword evidence="2 9" id="KW-0489">Methyltransferase</keyword>
<dbReference type="RefSeq" id="WP_278058362.1">
    <property type="nucleotide sequence ID" value="NZ_CP121247.1"/>
</dbReference>
<comment type="catalytic activity">
    <reaction evidence="6">
        <text>a 6-O-methyl-2'-deoxyguanosine in DNA + L-cysteinyl-[protein] = S-methyl-L-cysteinyl-[protein] + a 2'-deoxyguanosine in DNA</text>
        <dbReference type="Rhea" id="RHEA:24000"/>
        <dbReference type="Rhea" id="RHEA-COMP:10131"/>
        <dbReference type="Rhea" id="RHEA-COMP:10132"/>
        <dbReference type="Rhea" id="RHEA-COMP:11367"/>
        <dbReference type="Rhea" id="RHEA-COMP:11368"/>
        <dbReference type="ChEBI" id="CHEBI:29950"/>
        <dbReference type="ChEBI" id="CHEBI:82612"/>
        <dbReference type="ChEBI" id="CHEBI:85445"/>
        <dbReference type="ChEBI" id="CHEBI:85448"/>
        <dbReference type="EC" id="2.1.1.63"/>
    </reaction>
</comment>
<protein>
    <submittedName>
        <fullName evidence="9">O-6-methylguanine DNA methyltransferase</fullName>
    </submittedName>
</protein>
<proteinExistence type="predicted"/>
<evidence type="ECO:0000313" key="10">
    <source>
        <dbReference type="Proteomes" id="UP001235966"/>
    </source>
</evidence>
<comment type="catalytic activity">
    <reaction evidence="1">
        <text>a 4-O-methyl-thymidine in DNA + L-cysteinyl-[protein] = a thymidine in DNA + S-methyl-L-cysteinyl-[protein]</text>
        <dbReference type="Rhea" id="RHEA:53428"/>
        <dbReference type="Rhea" id="RHEA-COMP:10131"/>
        <dbReference type="Rhea" id="RHEA-COMP:10132"/>
        <dbReference type="Rhea" id="RHEA-COMP:13555"/>
        <dbReference type="Rhea" id="RHEA-COMP:13556"/>
        <dbReference type="ChEBI" id="CHEBI:29950"/>
        <dbReference type="ChEBI" id="CHEBI:82612"/>
        <dbReference type="ChEBI" id="CHEBI:137386"/>
        <dbReference type="ChEBI" id="CHEBI:137387"/>
        <dbReference type="EC" id="2.1.1.63"/>
    </reaction>
</comment>